<comment type="subcellular location">
    <subcellularLocation>
        <location evidence="1">Membrane</location>
        <topology evidence="1">Multi-pass membrane protein</topology>
    </subcellularLocation>
</comment>
<dbReference type="AlphaFoldDB" id="A0A0W1SWY7"/>
<evidence type="ECO:0000256" key="2">
    <source>
        <dbReference type="ARBA" id="ARBA00022692"/>
    </source>
</evidence>
<dbReference type="EMBL" id="LOPV01000004">
    <property type="protein sequence ID" value="KTG30942.1"/>
    <property type="molecule type" value="Genomic_DNA"/>
</dbReference>
<comment type="caution">
    <text evidence="7">The sequence shown here is derived from an EMBL/GenBank/DDBJ whole genome shotgun (WGS) entry which is preliminary data.</text>
</comment>
<gene>
    <name evidence="7" type="ORF">AUR66_05280</name>
</gene>
<keyword evidence="7" id="KW-0378">Hydrolase</keyword>
<evidence type="ECO:0000256" key="4">
    <source>
        <dbReference type="ARBA" id="ARBA00023136"/>
    </source>
</evidence>
<evidence type="ECO:0000313" key="7">
    <source>
        <dbReference type="EMBL" id="KTG30942.1"/>
    </source>
</evidence>
<evidence type="ECO:0000313" key="8">
    <source>
        <dbReference type="Proteomes" id="UP000053157"/>
    </source>
</evidence>
<keyword evidence="7" id="KW-0645">Protease</keyword>
<accession>A0A0W1SWY7</accession>
<dbReference type="OrthoDB" id="205691at2157"/>
<feature type="transmembrane region" description="Helical" evidence="5">
    <location>
        <begin position="104"/>
        <end position="122"/>
    </location>
</feature>
<feature type="transmembrane region" description="Helical" evidence="5">
    <location>
        <begin position="77"/>
        <end position="97"/>
    </location>
</feature>
<keyword evidence="8" id="KW-1185">Reference proteome</keyword>
<protein>
    <submittedName>
        <fullName evidence="7">Rhomboid family intramembrane serine protease</fullName>
    </submittedName>
</protein>
<organism evidence="7 8">
    <name type="scientific">Haloferax profundi</name>
    <dbReference type="NCBI Taxonomy" id="1544718"/>
    <lineage>
        <taxon>Archaea</taxon>
        <taxon>Methanobacteriati</taxon>
        <taxon>Methanobacteriota</taxon>
        <taxon>Stenosarchaea group</taxon>
        <taxon>Halobacteria</taxon>
        <taxon>Halobacteriales</taxon>
        <taxon>Haloferacaceae</taxon>
        <taxon>Haloferax</taxon>
    </lineage>
</organism>
<evidence type="ECO:0000259" key="6">
    <source>
        <dbReference type="Pfam" id="PF01694"/>
    </source>
</evidence>
<sequence>MLDIPGWIPFHRLAAVAAFLVAFVVLSFVDRPRRLMEPLRRRFLFGLPLGTLVSIGGVLSVYLFVQGGLSTWYRPLVIPFRAWSYFYPLGMVTAAFAHSSAGHLVGNLVGTLTLAPIAEYAWGHYPTRRGSTSFGSFAENPYVRALVIFPAAVFGVGLLTSVFALGPVIGFSGVVFAFAGFALVTRPLTTILAFVSGRVLRLFYDALQNPEVVATARPVFSSPWWAQIAIQGHAIGLLFGVLLGIWLVHRRGADRPSAYRSFAGVLLFAVSESMWAVYWFRGTDTFVLFRAIGVALVVSLALLVALTVSASNKPLRDHAPANSVFSAERWQVGVAVLLLATAALTGPAILPNLFTAADDDLPGQSVSVRDYEVTYAEDVPNGLTAVVDVELFGESTTTNTSGVIVKSQQRGIWTTAVSTGRLAFDGESTVRVGGLGWRDTVTAVRDGFVVSGTGESAYRVFLVSNDSVTLAHTTEPIQAEPVVAGRNISVVPTESGYDLAVSSENGSVRGPMPSQNVTTTLDGIRFVRQETFVFAEYEGTRVRVARQETYQ</sequence>
<dbReference type="Proteomes" id="UP000053157">
    <property type="component" value="Unassembled WGS sequence"/>
</dbReference>
<keyword evidence="2 5" id="KW-0812">Transmembrane</keyword>
<feature type="transmembrane region" description="Helical" evidence="5">
    <location>
        <begin position="142"/>
        <end position="166"/>
    </location>
</feature>
<dbReference type="SUPFAM" id="SSF144091">
    <property type="entry name" value="Rhomboid-like"/>
    <property type="match status" value="1"/>
</dbReference>
<feature type="transmembrane region" description="Helical" evidence="5">
    <location>
        <begin position="43"/>
        <end position="65"/>
    </location>
</feature>
<proteinExistence type="predicted"/>
<reference evidence="7 8" key="1">
    <citation type="submission" date="2015-12" db="EMBL/GenBank/DDBJ databases">
        <title>Haloferax profundi sp. nov. isolated from the Discovery deep brine-seawater interface in the Red Sea.</title>
        <authorList>
            <person name="Zhang G."/>
            <person name="Stingl U."/>
            <person name="Rashid M."/>
        </authorList>
    </citation>
    <scope>NUCLEOTIDE SEQUENCE [LARGE SCALE GENOMIC DNA]</scope>
    <source>
        <strain evidence="7 8">SB29</strain>
    </source>
</reference>
<evidence type="ECO:0000256" key="5">
    <source>
        <dbReference type="SAM" id="Phobius"/>
    </source>
</evidence>
<evidence type="ECO:0000256" key="1">
    <source>
        <dbReference type="ARBA" id="ARBA00004141"/>
    </source>
</evidence>
<evidence type="ECO:0000256" key="3">
    <source>
        <dbReference type="ARBA" id="ARBA00022989"/>
    </source>
</evidence>
<feature type="transmembrane region" description="Helical" evidence="5">
    <location>
        <begin position="286"/>
        <end position="309"/>
    </location>
</feature>
<dbReference type="InterPro" id="IPR022764">
    <property type="entry name" value="Peptidase_S54_rhomboid_dom"/>
</dbReference>
<dbReference type="GO" id="GO:0006508">
    <property type="term" value="P:proteolysis"/>
    <property type="evidence" value="ECO:0007669"/>
    <property type="project" value="UniProtKB-KW"/>
</dbReference>
<dbReference type="RefSeq" id="WP_058570522.1">
    <property type="nucleotide sequence ID" value="NZ_LOPV01000004.1"/>
</dbReference>
<dbReference type="GO" id="GO:0016020">
    <property type="term" value="C:membrane"/>
    <property type="evidence" value="ECO:0007669"/>
    <property type="project" value="UniProtKB-SubCell"/>
</dbReference>
<dbReference type="Gene3D" id="1.20.1540.10">
    <property type="entry name" value="Rhomboid-like"/>
    <property type="match status" value="1"/>
</dbReference>
<feature type="domain" description="Peptidase S54 rhomboid" evidence="6">
    <location>
        <begin position="91"/>
        <end position="248"/>
    </location>
</feature>
<dbReference type="Pfam" id="PF01694">
    <property type="entry name" value="Rhomboid"/>
    <property type="match status" value="1"/>
</dbReference>
<dbReference type="GO" id="GO:0004252">
    <property type="term" value="F:serine-type endopeptidase activity"/>
    <property type="evidence" value="ECO:0007669"/>
    <property type="project" value="InterPro"/>
</dbReference>
<keyword evidence="4 5" id="KW-0472">Membrane</keyword>
<feature type="transmembrane region" description="Helical" evidence="5">
    <location>
        <begin position="330"/>
        <end position="350"/>
    </location>
</feature>
<feature type="transmembrane region" description="Helical" evidence="5">
    <location>
        <begin position="173"/>
        <end position="195"/>
    </location>
</feature>
<feature type="transmembrane region" description="Helical" evidence="5">
    <location>
        <begin position="12"/>
        <end position="31"/>
    </location>
</feature>
<feature type="transmembrane region" description="Helical" evidence="5">
    <location>
        <begin position="224"/>
        <end position="249"/>
    </location>
</feature>
<feature type="transmembrane region" description="Helical" evidence="5">
    <location>
        <begin position="261"/>
        <end position="280"/>
    </location>
</feature>
<dbReference type="InterPro" id="IPR035952">
    <property type="entry name" value="Rhomboid-like_sf"/>
</dbReference>
<keyword evidence="3 5" id="KW-1133">Transmembrane helix</keyword>
<name>A0A0W1SWY7_9EURY</name>